<dbReference type="EMBL" id="CAJNOQ010034941">
    <property type="protein sequence ID" value="CAF1597360.1"/>
    <property type="molecule type" value="Genomic_DNA"/>
</dbReference>
<dbReference type="Proteomes" id="UP000681722">
    <property type="component" value="Unassembled WGS sequence"/>
</dbReference>
<organism evidence="1 3">
    <name type="scientific">Didymodactylos carnosus</name>
    <dbReference type="NCBI Taxonomy" id="1234261"/>
    <lineage>
        <taxon>Eukaryota</taxon>
        <taxon>Metazoa</taxon>
        <taxon>Spiralia</taxon>
        <taxon>Gnathifera</taxon>
        <taxon>Rotifera</taxon>
        <taxon>Eurotatoria</taxon>
        <taxon>Bdelloidea</taxon>
        <taxon>Philodinida</taxon>
        <taxon>Philodinidae</taxon>
        <taxon>Didymodactylos</taxon>
    </lineage>
</organism>
<protein>
    <recommendedName>
        <fullName evidence="4">Transposase Tc1-like domain-containing protein</fullName>
    </recommendedName>
</protein>
<sequence length="139" mass="16895">MRRMRYSPSFETRRSASLHCWNNGHRSASYIARSTKIPIRTVRYNIVKIKEQGETGDRPRSDRPLRLTMSDSKTIGQWIRRQKDITAREIAEKLFEQRDRHVSRWTVQRQLVIFKFTVEHQNSPEESVMVREKYRRWKF</sequence>
<gene>
    <name evidence="1" type="ORF">GPM918_LOCUS42189</name>
    <name evidence="2" type="ORF">SRO942_LOCUS43381</name>
</gene>
<dbReference type="EMBL" id="CAJOBC010101264">
    <property type="protein sequence ID" value="CAF4472729.1"/>
    <property type="molecule type" value="Genomic_DNA"/>
</dbReference>
<accession>A0A816AL76</accession>
<dbReference type="SUPFAM" id="SSF46689">
    <property type="entry name" value="Homeodomain-like"/>
    <property type="match status" value="1"/>
</dbReference>
<dbReference type="Proteomes" id="UP000663829">
    <property type="component" value="Unassembled WGS sequence"/>
</dbReference>
<evidence type="ECO:0000313" key="2">
    <source>
        <dbReference type="EMBL" id="CAF4472729.1"/>
    </source>
</evidence>
<dbReference type="AlphaFoldDB" id="A0A816AL76"/>
<keyword evidence="3" id="KW-1185">Reference proteome</keyword>
<dbReference type="InterPro" id="IPR009057">
    <property type="entry name" value="Homeodomain-like_sf"/>
</dbReference>
<dbReference type="OrthoDB" id="10064626at2759"/>
<comment type="caution">
    <text evidence="1">The sequence shown here is derived from an EMBL/GenBank/DDBJ whole genome shotgun (WGS) entry which is preliminary data.</text>
</comment>
<evidence type="ECO:0000313" key="1">
    <source>
        <dbReference type="EMBL" id="CAF1597360.1"/>
    </source>
</evidence>
<name>A0A816AL76_9BILA</name>
<evidence type="ECO:0000313" key="3">
    <source>
        <dbReference type="Proteomes" id="UP000663829"/>
    </source>
</evidence>
<evidence type="ECO:0008006" key="4">
    <source>
        <dbReference type="Google" id="ProtNLM"/>
    </source>
</evidence>
<reference evidence="1" key="1">
    <citation type="submission" date="2021-02" db="EMBL/GenBank/DDBJ databases">
        <authorList>
            <person name="Nowell W R."/>
        </authorList>
    </citation>
    <scope>NUCLEOTIDE SEQUENCE</scope>
</reference>
<proteinExistence type="predicted"/>